<dbReference type="Proteomes" id="UP000252733">
    <property type="component" value="Unassembled WGS sequence"/>
</dbReference>
<evidence type="ECO:0000313" key="1">
    <source>
        <dbReference type="EMBL" id="RCW29184.1"/>
    </source>
</evidence>
<reference evidence="1 2" key="1">
    <citation type="submission" date="2018-07" db="EMBL/GenBank/DDBJ databases">
        <title>Freshwater and sediment microbial communities from various areas in North America, analyzing microbe dynamics in response to fracking.</title>
        <authorList>
            <person name="Lamendella R."/>
        </authorList>
    </citation>
    <scope>NUCLEOTIDE SEQUENCE [LARGE SCALE GENOMIC DNA]</scope>
    <source>
        <strain evidence="1 2">160A</strain>
    </source>
</reference>
<dbReference type="EMBL" id="QPIZ01000030">
    <property type="protein sequence ID" value="RCW29184.1"/>
    <property type="molecule type" value="Genomic_DNA"/>
</dbReference>
<name>A0A368UP62_9BACT</name>
<keyword evidence="2" id="KW-1185">Reference proteome</keyword>
<accession>A0A368UP62</accession>
<dbReference type="AlphaFoldDB" id="A0A368UP62"/>
<protein>
    <recommendedName>
        <fullName evidence="3">Lipoprotein</fullName>
    </recommendedName>
</protein>
<proteinExistence type="predicted"/>
<dbReference type="RefSeq" id="WP_114437919.1">
    <property type="nucleotide sequence ID" value="NZ_QPIZ01000030.1"/>
</dbReference>
<organism evidence="1 2">
    <name type="scientific">Marinilabilia salmonicolor</name>
    <dbReference type="NCBI Taxonomy" id="989"/>
    <lineage>
        <taxon>Bacteria</taxon>
        <taxon>Pseudomonadati</taxon>
        <taxon>Bacteroidota</taxon>
        <taxon>Bacteroidia</taxon>
        <taxon>Marinilabiliales</taxon>
        <taxon>Marinilabiliaceae</taxon>
        <taxon>Marinilabilia</taxon>
    </lineage>
</organism>
<comment type="caution">
    <text evidence="1">The sequence shown here is derived from an EMBL/GenBank/DDBJ whole genome shotgun (WGS) entry which is preliminary data.</text>
</comment>
<evidence type="ECO:0000313" key="2">
    <source>
        <dbReference type="Proteomes" id="UP000252733"/>
    </source>
</evidence>
<dbReference type="PROSITE" id="PS51257">
    <property type="entry name" value="PROKAR_LIPOPROTEIN"/>
    <property type="match status" value="1"/>
</dbReference>
<gene>
    <name evidence="1" type="ORF">DFO77_1302</name>
</gene>
<sequence length="215" mass="25179">MKIFKSRSTHTNFILLIFLVLLSGCALSNITSVSKNKTTKPFSSFFILCVESPDEIKALNKENYENFIANNFNKIDGLNVRSQLEKTISRNLSIGNFPRIVKSLDVFQVDEQYTYEEFMEKIGATGTEAILFVNLRNYWQSKEYVTSYYKRSSVTREELEPNATYYAYLYDLRNIDEYLWLSKVNVYGINAGYDTLNNYFARRISKDLKKNKYSY</sequence>
<evidence type="ECO:0008006" key="3">
    <source>
        <dbReference type="Google" id="ProtNLM"/>
    </source>
</evidence>